<dbReference type="SUPFAM" id="SSF53098">
    <property type="entry name" value="Ribonuclease H-like"/>
    <property type="match status" value="1"/>
</dbReference>
<dbReference type="GO" id="GO:0003676">
    <property type="term" value="F:nucleic acid binding"/>
    <property type="evidence" value="ECO:0007669"/>
    <property type="project" value="InterPro"/>
</dbReference>
<reference evidence="1 2" key="1">
    <citation type="submission" date="2020-08" db="EMBL/GenBank/DDBJ databases">
        <title>Genomic Encyclopedia of Type Strains, Phase IV (KMG-IV): sequencing the most valuable type-strain genomes for metagenomic binning, comparative biology and taxonomic classification.</title>
        <authorList>
            <person name="Goeker M."/>
        </authorList>
    </citation>
    <scope>NUCLEOTIDE SEQUENCE [LARGE SCALE GENOMIC DNA]</scope>
    <source>
        <strain evidence="1 2">DSM 100044</strain>
    </source>
</reference>
<sequence length="190" mass="20802">MNVFLDFEASSLFDQSFPVEVAWVFQDGRSESHLIRPAPEWTDWDDASQAIHGISRETLASEGESHDIVAARMVEALSEHDLFASAPSSDGKWLSVLLRGAGLPRHALRLRDTDEALRATATEILRAVLPKARLDEEVRALVSAANAGKETHPAHRALADAQGEYDTWCRLRQAARELAARQLAAHSGGA</sequence>
<dbReference type="InterPro" id="IPR012337">
    <property type="entry name" value="RNaseH-like_sf"/>
</dbReference>
<proteinExistence type="predicted"/>
<evidence type="ECO:0000313" key="2">
    <source>
        <dbReference type="Proteomes" id="UP000546200"/>
    </source>
</evidence>
<accession>A0A7W9BGH5</accession>
<dbReference type="AlphaFoldDB" id="A0A7W9BGH5"/>
<gene>
    <name evidence="1" type="ORF">FHS94_003629</name>
</gene>
<dbReference type="InterPro" id="IPR036397">
    <property type="entry name" value="RNaseH_sf"/>
</dbReference>
<dbReference type="RefSeq" id="WP_184060312.1">
    <property type="nucleotide sequence ID" value="NZ_JACIJK010000014.1"/>
</dbReference>
<dbReference type="Proteomes" id="UP000546200">
    <property type="component" value="Unassembled WGS sequence"/>
</dbReference>
<keyword evidence="2" id="KW-1185">Reference proteome</keyword>
<name>A0A7W9BGH5_9SPHN</name>
<evidence type="ECO:0000313" key="1">
    <source>
        <dbReference type="EMBL" id="MBB5716757.1"/>
    </source>
</evidence>
<dbReference type="Gene3D" id="3.30.420.10">
    <property type="entry name" value="Ribonuclease H-like superfamily/Ribonuclease H"/>
    <property type="match status" value="1"/>
</dbReference>
<organism evidence="1 2">
    <name type="scientific">Sphingomonas aerophila</name>
    <dbReference type="NCBI Taxonomy" id="1344948"/>
    <lineage>
        <taxon>Bacteria</taxon>
        <taxon>Pseudomonadati</taxon>
        <taxon>Pseudomonadota</taxon>
        <taxon>Alphaproteobacteria</taxon>
        <taxon>Sphingomonadales</taxon>
        <taxon>Sphingomonadaceae</taxon>
        <taxon>Sphingomonas</taxon>
    </lineage>
</organism>
<comment type="caution">
    <text evidence="1">The sequence shown here is derived from an EMBL/GenBank/DDBJ whole genome shotgun (WGS) entry which is preliminary data.</text>
</comment>
<protein>
    <submittedName>
        <fullName evidence="1">DNA polymerase III epsilon subunit-like protein</fullName>
    </submittedName>
</protein>
<dbReference type="EMBL" id="JACIJK010000014">
    <property type="protein sequence ID" value="MBB5716757.1"/>
    <property type="molecule type" value="Genomic_DNA"/>
</dbReference>